<reference evidence="5" key="1">
    <citation type="submission" date="2014-03" db="EMBL/GenBank/DDBJ databases">
        <authorList>
            <person name="Aksoy S."/>
            <person name="Warren W."/>
            <person name="Wilson R.K."/>
        </authorList>
    </citation>
    <scope>NUCLEOTIDE SEQUENCE [LARGE SCALE GENOMIC DNA]</scope>
    <source>
        <strain evidence="5">IAEA</strain>
    </source>
</reference>
<dbReference type="GO" id="GO:0003729">
    <property type="term" value="F:mRNA binding"/>
    <property type="evidence" value="ECO:0007669"/>
    <property type="project" value="TreeGrafter"/>
</dbReference>
<dbReference type="VEuPathDB" id="VectorBase:GBRI021902"/>
<feature type="compositionally biased region" description="Polar residues" evidence="2">
    <location>
        <begin position="515"/>
        <end position="525"/>
    </location>
</feature>
<evidence type="ECO:0000256" key="1">
    <source>
        <dbReference type="ARBA" id="ARBA00007503"/>
    </source>
</evidence>
<dbReference type="PANTHER" id="PTHR12854:SF7">
    <property type="entry name" value="ATAXIN-2 HOMOLOG"/>
    <property type="match status" value="1"/>
</dbReference>
<feature type="region of interest" description="Disordered" evidence="2">
    <location>
        <begin position="981"/>
        <end position="1014"/>
    </location>
</feature>
<evidence type="ECO:0000259" key="3">
    <source>
        <dbReference type="SMART" id="SM01272"/>
    </source>
</evidence>
<feature type="compositionally biased region" description="Pro residues" evidence="2">
    <location>
        <begin position="932"/>
        <end position="946"/>
    </location>
</feature>
<feature type="compositionally biased region" description="Gly residues" evidence="2">
    <location>
        <begin position="12"/>
        <end position="23"/>
    </location>
</feature>
<feature type="compositionally biased region" description="Polar residues" evidence="2">
    <location>
        <begin position="480"/>
        <end position="500"/>
    </location>
</feature>
<accession>A0A1A9WJC4</accession>
<dbReference type="AlphaFoldDB" id="A0A1A9WJC4"/>
<evidence type="ECO:0000313" key="4">
    <source>
        <dbReference type="EnsemblMetazoa" id="GBRI021902-PA"/>
    </source>
</evidence>
<dbReference type="PANTHER" id="PTHR12854">
    <property type="entry name" value="ATAXIN 2-RELATED"/>
    <property type="match status" value="1"/>
</dbReference>
<feature type="domain" description="LsmAD" evidence="3">
    <location>
        <begin position="195"/>
        <end position="261"/>
    </location>
</feature>
<feature type="compositionally biased region" description="Low complexity" evidence="2">
    <location>
        <begin position="1096"/>
        <end position="1105"/>
    </location>
</feature>
<feature type="region of interest" description="Disordered" evidence="2">
    <location>
        <begin position="1064"/>
        <end position="1105"/>
    </location>
</feature>
<feature type="compositionally biased region" description="Polar residues" evidence="2">
    <location>
        <begin position="611"/>
        <end position="630"/>
    </location>
</feature>
<feature type="compositionally biased region" description="Low complexity" evidence="2">
    <location>
        <begin position="781"/>
        <end position="818"/>
    </location>
</feature>
<keyword evidence="5" id="KW-1185">Reference proteome</keyword>
<feature type="compositionally biased region" description="Low complexity" evidence="2">
    <location>
        <begin position="689"/>
        <end position="762"/>
    </location>
</feature>
<feature type="compositionally biased region" description="Low complexity" evidence="2">
    <location>
        <begin position="1064"/>
        <end position="1084"/>
    </location>
</feature>
<feature type="region of interest" description="Disordered" evidence="2">
    <location>
        <begin position="1"/>
        <end position="45"/>
    </location>
</feature>
<evidence type="ECO:0000256" key="2">
    <source>
        <dbReference type="SAM" id="MobiDB-lite"/>
    </source>
</evidence>
<dbReference type="InterPro" id="IPR025852">
    <property type="entry name" value="SM_dom_ATX"/>
</dbReference>
<feature type="compositionally biased region" description="Gly residues" evidence="2">
    <location>
        <begin position="462"/>
        <end position="477"/>
    </location>
</feature>
<dbReference type="InterPro" id="IPR009604">
    <property type="entry name" value="LsmAD_domain"/>
</dbReference>
<feature type="compositionally biased region" description="Polar residues" evidence="2">
    <location>
        <begin position="819"/>
        <end position="832"/>
    </location>
</feature>
<dbReference type="GO" id="GO:0034063">
    <property type="term" value="P:stress granule assembly"/>
    <property type="evidence" value="ECO:0007669"/>
    <property type="project" value="TreeGrafter"/>
</dbReference>
<dbReference type="EnsemblMetazoa" id="GBRI021902-RA">
    <property type="protein sequence ID" value="GBRI021902-PA"/>
    <property type="gene ID" value="GBRI021902"/>
</dbReference>
<protein>
    <recommendedName>
        <fullName evidence="3">LsmAD domain-containing protein</fullName>
    </recommendedName>
</protein>
<name>A0A1A9WJC4_9MUSC</name>
<feature type="compositionally biased region" description="Basic and acidic residues" evidence="2">
    <location>
        <begin position="351"/>
        <end position="364"/>
    </location>
</feature>
<organism evidence="4 5">
    <name type="scientific">Glossina brevipalpis</name>
    <dbReference type="NCBI Taxonomy" id="37001"/>
    <lineage>
        <taxon>Eukaryota</taxon>
        <taxon>Metazoa</taxon>
        <taxon>Ecdysozoa</taxon>
        <taxon>Arthropoda</taxon>
        <taxon>Hexapoda</taxon>
        <taxon>Insecta</taxon>
        <taxon>Pterygota</taxon>
        <taxon>Neoptera</taxon>
        <taxon>Endopterygota</taxon>
        <taxon>Diptera</taxon>
        <taxon>Brachycera</taxon>
        <taxon>Muscomorpha</taxon>
        <taxon>Hippoboscoidea</taxon>
        <taxon>Glossinidae</taxon>
        <taxon>Glossina</taxon>
    </lineage>
</organism>
<feature type="compositionally biased region" description="Low complexity" evidence="2">
    <location>
        <begin position="544"/>
        <end position="557"/>
    </location>
</feature>
<proteinExistence type="inferred from homology"/>
<feature type="compositionally biased region" description="Low complexity" evidence="2">
    <location>
        <begin position="632"/>
        <end position="650"/>
    </location>
</feature>
<dbReference type="Pfam" id="PF06741">
    <property type="entry name" value="LsmAD"/>
    <property type="match status" value="1"/>
</dbReference>
<reference evidence="4" key="2">
    <citation type="submission" date="2020-05" db="UniProtKB">
        <authorList>
            <consortium name="EnsemblMetazoa"/>
        </authorList>
    </citation>
    <scope>IDENTIFICATION</scope>
    <source>
        <strain evidence="4">IAEA</strain>
    </source>
</reference>
<dbReference type="Proteomes" id="UP000091820">
    <property type="component" value="Unassembled WGS sequence"/>
</dbReference>
<feature type="compositionally biased region" description="Basic and acidic residues" evidence="2">
    <location>
        <begin position="263"/>
        <end position="309"/>
    </location>
</feature>
<feature type="compositionally biased region" description="Gly residues" evidence="2">
    <location>
        <begin position="416"/>
        <end position="430"/>
    </location>
</feature>
<feature type="compositionally biased region" description="Basic residues" evidence="2">
    <location>
        <begin position="1"/>
        <end position="10"/>
    </location>
</feature>
<feature type="compositionally biased region" description="Polar residues" evidence="2">
    <location>
        <begin position="763"/>
        <end position="780"/>
    </location>
</feature>
<dbReference type="GO" id="GO:0010494">
    <property type="term" value="C:cytoplasmic stress granule"/>
    <property type="evidence" value="ECO:0007669"/>
    <property type="project" value="TreeGrafter"/>
</dbReference>
<sequence length="1150" mass="124880">MNNNNKRKNRPTGGGGGGGGSSGSSGMSRYSNDNRPSNKTHRPSAQGVYNNAYFMHAATALVGNVVQMRLRSGNIYEGVFRTFSQSFDVALELPSCIKSSKNAPEEIKSVPNFMIFPSDTVVSISAKDFDSQYATVGSFQTDAAISEKCNGSRFDEKELEPWDPAGMNGDVDIELEDAANGWDANEMFRKNENQFGVQSTFDDSLSSYTVPLDKVDSEEFKEREARAEKLAAEIENNPAYRDRLDLENGDEEALFAAVARPSLEAEREREKVHEREREIEREKERDLEREREREREQRDERERERKPRSEGPVMSERYITKPSRNISGPPPAAAMPVQSMGPGPSPRGGHNGHERDLMNDRGERMMGNATAPASTPSTLGQSNSTQTPTGGMMGGMKSSAAQASNQINNNMIQQDGAGGGSGGNKYGGGSMMKRKSNPQVQKLVRNTPPPNSGNGPNQMGAPSGGGNGGMPQNGSGVGNNKNTIYQSVSMQTQQQNSYPSYTAVMHSGGGAGQYRGSSKLNGDTTSSGSSGGSKPLPQRPMRQYSGSSTNSSISYGNDGQNQTRHSNHGPSHGGPGQQSGNSNSPPLQTGGSSQPPPPQPQRQMRARDNQLQELRQFSQDFQLSNTSSSPGAAIQSQQSQTLSSQQQAAQHMNVGKGHHQPQPPVSPPQQQQSQQHLPQHVATHIVTTQQHSVSMQHVSQQHQSAVQQHHVNPQQQQQQHYVPAHLQQQHGQQQSSTHIQTQQTSSQQQQQQQTQKSLQHVTSHQGGPQNNITMQQHNLTQHQHANQQPQQPQLMQQEQSPQIHQQQGVQHQHAASQVSPQQQTQTLHQNVVATAGNGQNQHHQQPQQISPSITDNCSAPNQQQQQQTSLSKTDNMSAGTSSMLDKHASPTGNNSASSNAPSTNTNNNTTAAQVKKPHVLNPSAKPFTPRSPSTPNPSRPHTPQTPVPLATLYTPAGAPIAATAVPGQQTPVYMMQSQQSAAAFHASTHPQAGQQQRMRRSNYGPLTPSQMHASAATGQPLLATAPLPTQFIPYPQTPHAPHFQSQPYAPAMVRMYEPQPLQFLTQTTPSTTPSPGQPHQTFHPQPQPSPAGGGPQPTFGPQTQPQYHVMCPLTLHPTQLMPSPYYPTAAPQHPQQGQQFQILMPQHPAQ</sequence>
<dbReference type="InterPro" id="IPR045117">
    <property type="entry name" value="ATXN2-like"/>
</dbReference>
<feature type="compositionally biased region" description="Low complexity" evidence="2">
    <location>
        <begin position="452"/>
        <end position="461"/>
    </location>
</feature>
<feature type="compositionally biased region" description="Low complexity" evidence="2">
    <location>
        <begin position="889"/>
        <end position="912"/>
    </location>
</feature>
<dbReference type="Pfam" id="PF14438">
    <property type="entry name" value="SM-ATX"/>
    <property type="match status" value="1"/>
</dbReference>
<evidence type="ECO:0000313" key="5">
    <source>
        <dbReference type="Proteomes" id="UP000091820"/>
    </source>
</evidence>
<feature type="compositionally biased region" description="Polar residues" evidence="2">
    <location>
        <begin position="371"/>
        <end position="389"/>
    </location>
</feature>
<feature type="compositionally biased region" description="Low complexity" evidence="2">
    <location>
        <begin position="395"/>
        <end position="414"/>
    </location>
</feature>
<feature type="compositionally biased region" description="Polar residues" evidence="2">
    <location>
        <begin position="27"/>
        <end position="37"/>
    </location>
</feature>
<dbReference type="SMART" id="SM01272">
    <property type="entry name" value="LsmAD"/>
    <property type="match status" value="1"/>
</dbReference>
<dbReference type="STRING" id="37001.A0A1A9WJC4"/>
<feature type="compositionally biased region" description="Low complexity" evidence="2">
    <location>
        <begin position="578"/>
        <end position="593"/>
    </location>
</feature>
<comment type="similarity">
    <text evidence="1">Belongs to the ataxin-2 family.</text>
</comment>
<feature type="compositionally biased region" description="Low complexity" evidence="2">
    <location>
        <begin position="668"/>
        <end position="681"/>
    </location>
</feature>
<feature type="compositionally biased region" description="Polar residues" evidence="2">
    <location>
        <begin position="868"/>
        <end position="883"/>
    </location>
</feature>
<feature type="region of interest" description="Disordered" evidence="2">
    <location>
        <begin position="262"/>
        <end position="951"/>
    </location>
</feature>
<feature type="compositionally biased region" description="Low complexity" evidence="2">
    <location>
        <begin position="836"/>
        <end position="853"/>
    </location>
</feature>